<evidence type="ECO:0008006" key="3">
    <source>
        <dbReference type="Google" id="ProtNLM"/>
    </source>
</evidence>
<dbReference type="InterPro" id="IPR029044">
    <property type="entry name" value="Nucleotide-diphossugar_trans"/>
</dbReference>
<dbReference type="SUPFAM" id="SSF53448">
    <property type="entry name" value="Nucleotide-diphospho-sugar transferases"/>
    <property type="match status" value="1"/>
</dbReference>
<dbReference type="CDD" id="cd02513">
    <property type="entry name" value="CMP-NeuAc_Synthase"/>
    <property type="match status" value="1"/>
</dbReference>
<evidence type="ECO:0000313" key="1">
    <source>
        <dbReference type="EMBL" id="PPS21474.1"/>
    </source>
</evidence>
<name>A0ABX5B3U8_9SPIR</name>
<gene>
    <name evidence="1" type="ORF">DJ52_10595</name>
</gene>
<evidence type="ECO:0000313" key="2">
    <source>
        <dbReference type="Proteomes" id="UP000238924"/>
    </source>
</evidence>
<dbReference type="Proteomes" id="UP000238924">
    <property type="component" value="Unassembled WGS sequence"/>
</dbReference>
<reference evidence="1 2" key="1">
    <citation type="submission" date="2014-04" db="EMBL/GenBank/DDBJ databases">
        <title>Whole genome sequence of 'Brachyspira hampsonii' D13-03603F2.</title>
        <authorList>
            <person name="Patterson A.H."/>
            <person name="Chaban B."/>
            <person name="Fernando C."/>
            <person name="Harding J.C."/>
            <person name="Hill J.E."/>
        </authorList>
    </citation>
    <scope>NUCLEOTIDE SEQUENCE [LARGE SCALE GENOMIC DNA]</scope>
    <source>
        <strain evidence="1 2">D13-03603F2</strain>
    </source>
</reference>
<dbReference type="InterPro" id="IPR003329">
    <property type="entry name" value="Cytidylyl_trans"/>
</dbReference>
<protein>
    <recommendedName>
        <fullName evidence="3">Acylneuraminate cytidylyltransferase</fullName>
    </recommendedName>
</protein>
<dbReference type="EMBL" id="JJMJ01000169">
    <property type="protein sequence ID" value="PPS21474.1"/>
    <property type="molecule type" value="Genomic_DNA"/>
</dbReference>
<accession>A0ABX5B3U8</accession>
<dbReference type="Pfam" id="PF02348">
    <property type="entry name" value="CTP_transf_3"/>
    <property type="match status" value="1"/>
</dbReference>
<dbReference type="InterPro" id="IPR050793">
    <property type="entry name" value="CMP-NeuNAc_synthase"/>
</dbReference>
<keyword evidence="2" id="KW-1185">Reference proteome</keyword>
<organism evidence="1 2">
    <name type="scientific">Brachyspira murdochii</name>
    <dbReference type="NCBI Taxonomy" id="84378"/>
    <lineage>
        <taxon>Bacteria</taxon>
        <taxon>Pseudomonadati</taxon>
        <taxon>Spirochaetota</taxon>
        <taxon>Spirochaetia</taxon>
        <taxon>Brachyspirales</taxon>
        <taxon>Brachyspiraceae</taxon>
        <taxon>Brachyspira</taxon>
    </lineage>
</organism>
<sequence length="269" mass="31134">MYTAIIPVRAGSKRIKDKNIQPFADSNLLIHKIRQLKKVKEIDNIVVSSDSEIMLQMAKSEGVNIHKRELKYADEKSTTFNEVVINILSNLEGDHIMWVPCVCPLIDEHILEDVIITYKNYVVNSNKYDSILTAKLIKEYIWDSEKPLNYSLTNHVISQNLPNWYVVVNGAYIAKKETMLSIKHVIGNTPYIYEVDKISSIDIDDKYDLEIARLLYKSRAEQSRAEQSRAEQSRAEQSRAEQSRAEQSRAIIMVLYSMIICVYYRQLLL</sequence>
<comment type="caution">
    <text evidence="1">The sequence shown here is derived from an EMBL/GenBank/DDBJ whole genome shotgun (WGS) entry which is preliminary data.</text>
</comment>
<proteinExistence type="predicted"/>
<dbReference type="PANTHER" id="PTHR21485:SF6">
    <property type="entry name" value="N-ACYLNEURAMINATE CYTIDYLYLTRANSFERASE-RELATED"/>
    <property type="match status" value="1"/>
</dbReference>
<dbReference type="PANTHER" id="PTHR21485">
    <property type="entry name" value="HAD SUPERFAMILY MEMBERS CMAS AND KDSC"/>
    <property type="match status" value="1"/>
</dbReference>
<dbReference type="Gene3D" id="3.90.550.10">
    <property type="entry name" value="Spore Coat Polysaccharide Biosynthesis Protein SpsA, Chain A"/>
    <property type="match status" value="1"/>
</dbReference>